<gene>
    <name evidence="7" type="ORF">CAL22_05635</name>
</gene>
<dbReference type="Gene3D" id="1.10.10.10">
    <property type="entry name" value="Winged helix-like DNA-binding domain superfamily/Winged helix DNA-binding domain"/>
    <property type="match status" value="1"/>
</dbReference>
<keyword evidence="4" id="KW-0804">Transcription</keyword>
<sequence>MLPAELMTTLRARIEHLPAELQRAARWALAHPAEVSLWSMRRQAQSVGVAPATMLRLARAAGYESYGAFRKPFQQSLTQRAQTGLYERAATLQADPARAGQAALTHDQTRALASIGRVNAPDSFDAAARTLLAAAQVGFLGTRSAFGIAYQMRYAFQLLRRNGVLIDGLGGTAAEDADALQAGDALVVISQAPYASASIALTRQALARGVHVVALTDHPLAPVAVGARHTLHFTADDRQAGACPTQQGPGSFFHTTAGLLGLAEHVIARLATLAGPAALERLAHIEARLAEDEVYWTPSRRVAPT</sequence>
<dbReference type="Pfam" id="PF01380">
    <property type="entry name" value="SIS"/>
    <property type="match status" value="1"/>
</dbReference>
<dbReference type="GO" id="GO:0006096">
    <property type="term" value="P:glycolytic process"/>
    <property type="evidence" value="ECO:0007669"/>
    <property type="project" value="UniProtKB-KW"/>
</dbReference>
<dbReference type="Gene3D" id="3.40.50.10490">
    <property type="entry name" value="Glucose-6-phosphate isomerase like protein, domain 1"/>
    <property type="match status" value="1"/>
</dbReference>
<proteinExistence type="predicted"/>
<evidence type="ECO:0000256" key="4">
    <source>
        <dbReference type="ARBA" id="ARBA00023163"/>
    </source>
</evidence>
<dbReference type="InterPro" id="IPR001347">
    <property type="entry name" value="SIS_dom"/>
</dbReference>
<keyword evidence="2" id="KW-0238">DNA-binding</keyword>
<dbReference type="GO" id="GO:0003677">
    <property type="term" value="F:DNA binding"/>
    <property type="evidence" value="ECO:0007669"/>
    <property type="project" value="UniProtKB-KW"/>
</dbReference>
<protein>
    <submittedName>
        <fullName evidence="7">Silent information regulator protein Sir2</fullName>
    </submittedName>
</protein>
<evidence type="ECO:0000256" key="1">
    <source>
        <dbReference type="ARBA" id="ARBA00023015"/>
    </source>
</evidence>
<dbReference type="InterPro" id="IPR000281">
    <property type="entry name" value="HTH_RpiR"/>
</dbReference>
<dbReference type="RefSeq" id="WP_094811244.1">
    <property type="nucleotide sequence ID" value="NZ_NEVU01000002.1"/>
</dbReference>
<feature type="domain" description="SIS" evidence="6">
    <location>
        <begin position="127"/>
        <end position="276"/>
    </location>
</feature>
<dbReference type="InterPro" id="IPR047640">
    <property type="entry name" value="RpiR-like"/>
</dbReference>
<name>A0A261VLD1_9BORD</name>
<evidence type="ECO:0000313" key="8">
    <source>
        <dbReference type="Proteomes" id="UP000216429"/>
    </source>
</evidence>
<keyword evidence="8" id="KW-1185">Reference proteome</keyword>
<dbReference type="PROSITE" id="PS51464">
    <property type="entry name" value="SIS"/>
    <property type="match status" value="1"/>
</dbReference>
<keyword evidence="3" id="KW-0324">Glycolysis</keyword>
<organism evidence="7 8">
    <name type="scientific">Bordetella genomosp. 12</name>
    <dbReference type="NCBI Taxonomy" id="463035"/>
    <lineage>
        <taxon>Bacteria</taxon>
        <taxon>Pseudomonadati</taxon>
        <taxon>Pseudomonadota</taxon>
        <taxon>Betaproteobacteria</taxon>
        <taxon>Burkholderiales</taxon>
        <taxon>Alcaligenaceae</taxon>
        <taxon>Bordetella</taxon>
    </lineage>
</organism>
<dbReference type="SUPFAM" id="SSF53697">
    <property type="entry name" value="SIS domain"/>
    <property type="match status" value="1"/>
</dbReference>
<dbReference type="InterPro" id="IPR046348">
    <property type="entry name" value="SIS_dom_sf"/>
</dbReference>
<dbReference type="InterPro" id="IPR035472">
    <property type="entry name" value="RpiR-like_SIS"/>
</dbReference>
<dbReference type="PROSITE" id="PS51071">
    <property type="entry name" value="HTH_RPIR"/>
    <property type="match status" value="1"/>
</dbReference>
<dbReference type="Proteomes" id="UP000216429">
    <property type="component" value="Unassembled WGS sequence"/>
</dbReference>
<dbReference type="SUPFAM" id="SSF46689">
    <property type="entry name" value="Homeodomain-like"/>
    <property type="match status" value="1"/>
</dbReference>
<evidence type="ECO:0000313" key="7">
    <source>
        <dbReference type="EMBL" id="OZI73983.1"/>
    </source>
</evidence>
<comment type="caution">
    <text evidence="7">The sequence shown here is derived from an EMBL/GenBank/DDBJ whole genome shotgun (WGS) entry which is preliminary data.</text>
</comment>
<dbReference type="EMBL" id="NEVU01000002">
    <property type="protein sequence ID" value="OZI73983.1"/>
    <property type="molecule type" value="Genomic_DNA"/>
</dbReference>
<dbReference type="GO" id="GO:0003700">
    <property type="term" value="F:DNA-binding transcription factor activity"/>
    <property type="evidence" value="ECO:0007669"/>
    <property type="project" value="InterPro"/>
</dbReference>
<feature type="domain" description="HTH rpiR-type" evidence="5">
    <location>
        <begin position="4"/>
        <end position="80"/>
    </location>
</feature>
<dbReference type="InterPro" id="IPR036388">
    <property type="entry name" value="WH-like_DNA-bd_sf"/>
</dbReference>
<evidence type="ECO:0000256" key="3">
    <source>
        <dbReference type="ARBA" id="ARBA00023152"/>
    </source>
</evidence>
<reference evidence="8" key="1">
    <citation type="submission" date="2017-05" db="EMBL/GenBank/DDBJ databases">
        <title>Complete and WGS of Bordetella genogroups.</title>
        <authorList>
            <person name="Spilker T."/>
            <person name="Lipuma J."/>
        </authorList>
    </citation>
    <scope>NUCLEOTIDE SEQUENCE [LARGE SCALE GENOMIC DNA]</scope>
    <source>
        <strain evidence="8">AU6712</strain>
    </source>
</reference>
<dbReference type="AlphaFoldDB" id="A0A261VLD1"/>
<dbReference type="InterPro" id="IPR009057">
    <property type="entry name" value="Homeodomain-like_sf"/>
</dbReference>
<evidence type="ECO:0000259" key="5">
    <source>
        <dbReference type="PROSITE" id="PS51071"/>
    </source>
</evidence>
<dbReference type="PANTHER" id="PTHR30514">
    <property type="entry name" value="GLUCOKINASE"/>
    <property type="match status" value="1"/>
</dbReference>
<evidence type="ECO:0000256" key="2">
    <source>
        <dbReference type="ARBA" id="ARBA00023125"/>
    </source>
</evidence>
<dbReference type="GO" id="GO:0097367">
    <property type="term" value="F:carbohydrate derivative binding"/>
    <property type="evidence" value="ECO:0007669"/>
    <property type="project" value="InterPro"/>
</dbReference>
<dbReference type="OrthoDB" id="8713538at2"/>
<evidence type="ECO:0000259" key="6">
    <source>
        <dbReference type="PROSITE" id="PS51464"/>
    </source>
</evidence>
<accession>A0A261VLD1</accession>
<dbReference type="CDD" id="cd05013">
    <property type="entry name" value="SIS_RpiR"/>
    <property type="match status" value="1"/>
</dbReference>
<dbReference type="PANTHER" id="PTHR30514:SF18">
    <property type="entry name" value="RPIR-FAMILY TRANSCRIPTIONAL REGULATOR"/>
    <property type="match status" value="1"/>
</dbReference>
<keyword evidence="1" id="KW-0805">Transcription regulation</keyword>